<evidence type="ECO:0000256" key="1">
    <source>
        <dbReference type="ARBA" id="ARBA00004572"/>
    </source>
</evidence>
<dbReference type="KEGG" id="cput:CONPUDRAFT_165660"/>
<accession>A0A5M3MR48</accession>
<keyword evidence="4 6" id="KW-0067">ATP-binding</keyword>
<dbReference type="RefSeq" id="XP_007768861.1">
    <property type="nucleotide sequence ID" value="XM_007770671.1"/>
</dbReference>
<dbReference type="GO" id="GO:0140567">
    <property type="term" value="F:membrane protein dislocase activity"/>
    <property type="evidence" value="ECO:0007669"/>
    <property type="project" value="UniProtKB-ARBA"/>
</dbReference>
<evidence type="ECO:0000256" key="3">
    <source>
        <dbReference type="ARBA" id="ARBA00022787"/>
    </source>
</evidence>
<evidence type="ECO:0000256" key="6">
    <source>
        <dbReference type="RuleBase" id="RU003651"/>
    </source>
</evidence>
<dbReference type="PANTHER" id="PTHR45644">
    <property type="entry name" value="AAA ATPASE, PUTATIVE (AFU_ORTHOLOGUE AFUA_2G12920)-RELATED-RELATED"/>
    <property type="match status" value="1"/>
</dbReference>
<dbReference type="OMA" id="CRNAAMR"/>
<protein>
    <submittedName>
        <fullName evidence="8">ATPase</fullName>
    </submittedName>
</protein>
<comment type="subcellular location">
    <subcellularLocation>
        <location evidence="1">Mitochondrion outer membrane</location>
        <topology evidence="1">Single-pass membrane protein</topology>
    </subcellularLocation>
</comment>
<dbReference type="PANTHER" id="PTHR45644:SF3">
    <property type="entry name" value="FI08533P-RELATED"/>
    <property type="match status" value="1"/>
</dbReference>
<dbReference type="PROSITE" id="PS00674">
    <property type="entry name" value="AAA"/>
    <property type="match status" value="1"/>
</dbReference>
<evidence type="ECO:0000313" key="8">
    <source>
        <dbReference type="EMBL" id="EIW81550.1"/>
    </source>
</evidence>
<keyword evidence="9" id="KW-1185">Reference proteome</keyword>
<comment type="similarity">
    <text evidence="6">Belongs to the AAA ATPase family.</text>
</comment>
<dbReference type="GO" id="GO:0005524">
    <property type="term" value="F:ATP binding"/>
    <property type="evidence" value="ECO:0007669"/>
    <property type="project" value="UniProtKB-KW"/>
</dbReference>
<dbReference type="OrthoDB" id="10254455at2759"/>
<name>A0A5M3MR48_CONPW</name>
<evidence type="ECO:0000256" key="4">
    <source>
        <dbReference type="ARBA" id="ARBA00022840"/>
    </source>
</evidence>
<dbReference type="GeneID" id="19205358"/>
<dbReference type="InterPro" id="IPR051701">
    <property type="entry name" value="Mito_OM_Translocase_MSP1"/>
</dbReference>
<proteinExistence type="inferred from homology"/>
<dbReference type="SUPFAM" id="SSF52540">
    <property type="entry name" value="P-loop containing nucleoside triphosphate hydrolases"/>
    <property type="match status" value="1"/>
</dbReference>
<dbReference type="InterPro" id="IPR027417">
    <property type="entry name" value="P-loop_NTPase"/>
</dbReference>
<dbReference type="Pfam" id="PF17862">
    <property type="entry name" value="AAA_lid_3"/>
    <property type="match status" value="1"/>
</dbReference>
<dbReference type="Pfam" id="PF00004">
    <property type="entry name" value="AAA"/>
    <property type="match status" value="1"/>
</dbReference>
<evidence type="ECO:0000256" key="2">
    <source>
        <dbReference type="ARBA" id="ARBA00022741"/>
    </source>
</evidence>
<dbReference type="GO" id="GO:0140570">
    <property type="term" value="P:extraction of mislocalized protein from mitochondrial outer membrane"/>
    <property type="evidence" value="ECO:0007669"/>
    <property type="project" value="TreeGrafter"/>
</dbReference>
<evidence type="ECO:0000256" key="5">
    <source>
        <dbReference type="ARBA" id="ARBA00023128"/>
    </source>
</evidence>
<dbReference type="SMART" id="SM00382">
    <property type="entry name" value="AAA"/>
    <property type="match status" value="1"/>
</dbReference>
<sequence>MSSAQSTKRIILDAALFFASQAAVYYTIRWIWDAYVHPADKEGDVKRAEVLKRLGAKGLKLDEYEKAISKEVIHPDNISVRFADIGGLDPIVNSLRESIIYPLLYPNLFSSTSSLLGAPKGVLLYGPPGCGKTMLARALAKESGAAFINVPASALANKWFGESNKLVAGLFSLARKMQPCIIFIDEIDSFLRERSREDHEVTGMMKAEFMTSWDGLLSGPDRILVLGATNRPTDIDPAILRRMPKRFAVGLPDTDQRFKILSLMLKDTKVDPDFPLRLLAQQTVGHSGSDLRELCRSAAMVPVRECMRRLGDDVEEMAKAQSEGFDIRPLSLDDFYNAEGSTLAPPDPDDDVIPVRHISEVLAAERRPVLEPVDPE</sequence>
<dbReference type="InterPro" id="IPR003959">
    <property type="entry name" value="ATPase_AAA_core"/>
</dbReference>
<keyword evidence="3" id="KW-0472">Membrane</keyword>
<dbReference type="GO" id="GO:0005741">
    <property type="term" value="C:mitochondrial outer membrane"/>
    <property type="evidence" value="ECO:0007669"/>
    <property type="project" value="UniProtKB-SubCell"/>
</dbReference>
<reference evidence="9" key="1">
    <citation type="journal article" date="2012" name="Science">
        <title>The Paleozoic origin of enzymatic lignin decomposition reconstructed from 31 fungal genomes.</title>
        <authorList>
            <person name="Floudas D."/>
            <person name="Binder M."/>
            <person name="Riley R."/>
            <person name="Barry K."/>
            <person name="Blanchette R.A."/>
            <person name="Henrissat B."/>
            <person name="Martinez A.T."/>
            <person name="Otillar R."/>
            <person name="Spatafora J.W."/>
            <person name="Yadav J.S."/>
            <person name="Aerts A."/>
            <person name="Benoit I."/>
            <person name="Boyd A."/>
            <person name="Carlson A."/>
            <person name="Copeland A."/>
            <person name="Coutinho P.M."/>
            <person name="de Vries R.P."/>
            <person name="Ferreira P."/>
            <person name="Findley K."/>
            <person name="Foster B."/>
            <person name="Gaskell J."/>
            <person name="Glotzer D."/>
            <person name="Gorecki P."/>
            <person name="Heitman J."/>
            <person name="Hesse C."/>
            <person name="Hori C."/>
            <person name="Igarashi K."/>
            <person name="Jurgens J.A."/>
            <person name="Kallen N."/>
            <person name="Kersten P."/>
            <person name="Kohler A."/>
            <person name="Kuees U."/>
            <person name="Kumar T.K.A."/>
            <person name="Kuo A."/>
            <person name="LaButti K."/>
            <person name="Larrondo L.F."/>
            <person name="Lindquist E."/>
            <person name="Ling A."/>
            <person name="Lombard V."/>
            <person name="Lucas S."/>
            <person name="Lundell T."/>
            <person name="Martin R."/>
            <person name="McLaughlin D.J."/>
            <person name="Morgenstern I."/>
            <person name="Morin E."/>
            <person name="Murat C."/>
            <person name="Nagy L.G."/>
            <person name="Nolan M."/>
            <person name="Ohm R.A."/>
            <person name="Patyshakuliyeva A."/>
            <person name="Rokas A."/>
            <person name="Ruiz-Duenas F.J."/>
            <person name="Sabat G."/>
            <person name="Salamov A."/>
            <person name="Samejima M."/>
            <person name="Schmutz J."/>
            <person name="Slot J.C."/>
            <person name="St John F."/>
            <person name="Stenlid J."/>
            <person name="Sun H."/>
            <person name="Sun S."/>
            <person name="Syed K."/>
            <person name="Tsang A."/>
            <person name="Wiebenga A."/>
            <person name="Young D."/>
            <person name="Pisabarro A."/>
            <person name="Eastwood D.C."/>
            <person name="Martin F."/>
            <person name="Cullen D."/>
            <person name="Grigoriev I.V."/>
            <person name="Hibbett D.S."/>
        </authorList>
    </citation>
    <scope>NUCLEOTIDE SEQUENCE [LARGE SCALE GENOMIC DNA]</scope>
    <source>
        <strain evidence="9">RWD-64-598 SS2</strain>
    </source>
</reference>
<dbReference type="EMBL" id="JH711578">
    <property type="protein sequence ID" value="EIW81550.1"/>
    <property type="molecule type" value="Genomic_DNA"/>
</dbReference>
<evidence type="ECO:0000259" key="7">
    <source>
        <dbReference type="SMART" id="SM00382"/>
    </source>
</evidence>
<dbReference type="FunFam" id="3.40.50.300:FF:000538">
    <property type="entry name" value="ATPase family AAA domain-containing protein 1"/>
    <property type="match status" value="1"/>
</dbReference>
<dbReference type="GO" id="GO:0016887">
    <property type="term" value="F:ATP hydrolysis activity"/>
    <property type="evidence" value="ECO:0007669"/>
    <property type="project" value="InterPro"/>
</dbReference>
<feature type="domain" description="AAA+ ATPase" evidence="7">
    <location>
        <begin position="118"/>
        <end position="253"/>
    </location>
</feature>
<evidence type="ECO:0000313" key="9">
    <source>
        <dbReference type="Proteomes" id="UP000053558"/>
    </source>
</evidence>
<dbReference type="AlphaFoldDB" id="A0A5M3MR48"/>
<dbReference type="Gene3D" id="1.10.8.60">
    <property type="match status" value="1"/>
</dbReference>
<keyword evidence="3" id="KW-1000">Mitochondrion outer membrane</keyword>
<comment type="caution">
    <text evidence="8">The sequence shown here is derived from an EMBL/GenBank/DDBJ whole genome shotgun (WGS) entry which is preliminary data.</text>
</comment>
<dbReference type="InterPro" id="IPR003593">
    <property type="entry name" value="AAA+_ATPase"/>
</dbReference>
<dbReference type="InterPro" id="IPR041569">
    <property type="entry name" value="AAA_lid_3"/>
</dbReference>
<gene>
    <name evidence="8" type="ORF">CONPUDRAFT_165660</name>
</gene>
<organism evidence="8 9">
    <name type="scientific">Coniophora puteana (strain RWD-64-598)</name>
    <name type="common">Brown rot fungus</name>
    <dbReference type="NCBI Taxonomy" id="741705"/>
    <lineage>
        <taxon>Eukaryota</taxon>
        <taxon>Fungi</taxon>
        <taxon>Dikarya</taxon>
        <taxon>Basidiomycota</taxon>
        <taxon>Agaricomycotina</taxon>
        <taxon>Agaricomycetes</taxon>
        <taxon>Agaricomycetidae</taxon>
        <taxon>Boletales</taxon>
        <taxon>Coniophorineae</taxon>
        <taxon>Coniophoraceae</taxon>
        <taxon>Coniophora</taxon>
    </lineage>
</organism>
<dbReference type="Proteomes" id="UP000053558">
    <property type="component" value="Unassembled WGS sequence"/>
</dbReference>
<dbReference type="Gene3D" id="3.40.50.300">
    <property type="entry name" value="P-loop containing nucleotide triphosphate hydrolases"/>
    <property type="match status" value="1"/>
</dbReference>
<keyword evidence="2 6" id="KW-0547">Nucleotide-binding</keyword>
<dbReference type="InterPro" id="IPR003960">
    <property type="entry name" value="ATPase_AAA_CS"/>
</dbReference>
<keyword evidence="5" id="KW-0496">Mitochondrion</keyword>